<proteinExistence type="predicted"/>
<sequence>ARQLTPTYRRGFIVGARASVTKMSTRVSIGAVTKVTSAFRSMGKTSCTVGDSDALPQVTENVNAGRDQTVSATPVHPQLHRGGYWAAVHKPLITTMTLQWCKSKRRWSTESDPPPPANCQFNTSHSVQMNM</sequence>
<name>A0A3B4TW02_SERDU</name>
<dbReference type="GeneTree" id="ENSGT00970000193706"/>
<reference evidence="2" key="1">
    <citation type="submission" date="2025-08" db="UniProtKB">
        <authorList>
            <consortium name="Ensembl"/>
        </authorList>
    </citation>
    <scope>IDENTIFICATION</scope>
</reference>
<dbReference type="STRING" id="41447.ENSSDUP00000010178"/>
<evidence type="ECO:0000313" key="3">
    <source>
        <dbReference type="Proteomes" id="UP000261420"/>
    </source>
</evidence>
<keyword evidence="3" id="KW-1185">Reference proteome</keyword>
<protein>
    <submittedName>
        <fullName evidence="2">Uncharacterized protein</fullName>
    </submittedName>
</protein>
<organism evidence="2 3">
    <name type="scientific">Seriola dumerili</name>
    <name type="common">Greater amberjack</name>
    <name type="synonym">Caranx dumerili</name>
    <dbReference type="NCBI Taxonomy" id="41447"/>
    <lineage>
        <taxon>Eukaryota</taxon>
        <taxon>Metazoa</taxon>
        <taxon>Chordata</taxon>
        <taxon>Craniata</taxon>
        <taxon>Vertebrata</taxon>
        <taxon>Euteleostomi</taxon>
        <taxon>Actinopterygii</taxon>
        <taxon>Neopterygii</taxon>
        <taxon>Teleostei</taxon>
        <taxon>Neoteleostei</taxon>
        <taxon>Acanthomorphata</taxon>
        <taxon>Carangaria</taxon>
        <taxon>Carangiformes</taxon>
        <taxon>Carangidae</taxon>
        <taxon>Seriola</taxon>
    </lineage>
</organism>
<reference evidence="2" key="2">
    <citation type="submission" date="2025-09" db="UniProtKB">
        <authorList>
            <consortium name="Ensembl"/>
        </authorList>
    </citation>
    <scope>IDENTIFICATION</scope>
</reference>
<evidence type="ECO:0000256" key="1">
    <source>
        <dbReference type="SAM" id="MobiDB-lite"/>
    </source>
</evidence>
<feature type="compositionally biased region" description="Polar residues" evidence="1">
    <location>
        <begin position="119"/>
        <end position="131"/>
    </location>
</feature>
<dbReference type="AlphaFoldDB" id="A0A3B4TW02"/>
<evidence type="ECO:0000313" key="2">
    <source>
        <dbReference type="Ensembl" id="ENSSDUP00000010178.1"/>
    </source>
</evidence>
<feature type="region of interest" description="Disordered" evidence="1">
    <location>
        <begin position="106"/>
        <end position="131"/>
    </location>
</feature>
<dbReference type="Ensembl" id="ENSSDUT00000010371.1">
    <property type="protein sequence ID" value="ENSSDUP00000010178.1"/>
    <property type="gene ID" value="ENSSDUG00000007443.1"/>
</dbReference>
<dbReference type="Proteomes" id="UP000261420">
    <property type="component" value="Unplaced"/>
</dbReference>
<accession>A0A3B4TW02</accession>